<evidence type="ECO:0000313" key="1">
    <source>
        <dbReference type="EMBL" id="CAH2000415.1"/>
    </source>
</evidence>
<dbReference type="AlphaFoldDB" id="A0A9P0PW02"/>
<evidence type="ECO:0000313" key="2">
    <source>
        <dbReference type="Proteomes" id="UP001152888"/>
    </source>
</evidence>
<protein>
    <submittedName>
        <fullName evidence="1">Uncharacterized protein</fullName>
    </submittedName>
</protein>
<dbReference type="OrthoDB" id="10009520at2759"/>
<reference evidence="1" key="1">
    <citation type="submission" date="2022-03" db="EMBL/GenBank/DDBJ databases">
        <authorList>
            <person name="Sayadi A."/>
        </authorList>
    </citation>
    <scope>NUCLEOTIDE SEQUENCE</scope>
</reference>
<proteinExistence type="predicted"/>
<organism evidence="1 2">
    <name type="scientific">Acanthoscelides obtectus</name>
    <name type="common">Bean weevil</name>
    <name type="synonym">Bruchus obtectus</name>
    <dbReference type="NCBI Taxonomy" id="200917"/>
    <lineage>
        <taxon>Eukaryota</taxon>
        <taxon>Metazoa</taxon>
        <taxon>Ecdysozoa</taxon>
        <taxon>Arthropoda</taxon>
        <taxon>Hexapoda</taxon>
        <taxon>Insecta</taxon>
        <taxon>Pterygota</taxon>
        <taxon>Neoptera</taxon>
        <taxon>Endopterygota</taxon>
        <taxon>Coleoptera</taxon>
        <taxon>Polyphaga</taxon>
        <taxon>Cucujiformia</taxon>
        <taxon>Chrysomeloidea</taxon>
        <taxon>Chrysomelidae</taxon>
        <taxon>Bruchinae</taxon>
        <taxon>Bruchini</taxon>
        <taxon>Acanthoscelides</taxon>
    </lineage>
</organism>
<comment type="caution">
    <text evidence="1">The sequence shown here is derived from an EMBL/GenBank/DDBJ whole genome shotgun (WGS) entry which is preliminary data.</text>
</comment>
<name>A0A9P0PW02_ACAOB</name>
<dbReference type="EMBL" id="CAKOFQ010007407">
    <property type="protein sequence ID" value="CAH2000415.1"/>
    <property type="molecule type" value="Genomic_DNA"/>
</dbReference>
<gene>
    <name evidence="1" type="ORF">ACAOBT_LOCUS25552</name>
</gene>
<accession>A0A9P0PW02</accession>
<sequence>MRCQKQPPVFCIAYAQGEDTEKRSSNMVQALFRIHLEKNIIEHRISSAPKSEPGWETKCRAEKEQYVQEYWERHLSSILFALRNRRNLTTGITPTEYVTRYTLCRPGEWKYPNFQF</sequence>
<dbReference type="Proteomes" id="UP001152888">
    <property type="component" value="Unassembled WGS sequence"/>
</dbReference>
<keyword evidence="2" id="KW-1185">Reference proteome</keyword>